<dbReference type="Proteomes" id="UP000176294">
    <property type="component" value="Unassembled WGS sequence"/>
</dbReference>
<evidence type="ECO:0000313" key="3">
    <source>
        <dbReference type="Proteomes" id="UP000176294"/>
    </source>
</evidence>
<name>A0A1G1TD26_9BACT</name>
<keyword evidence="3" id="KW-1185">Reference proteome</keyword>
<protein>
    <recommendedName>
        <fullName evidence="4">DUF1735 domain-containing protein</fullName>
    </recommendedName>
</protein>
<organism evidence="2 3">
    <name type="scientific">Hymenobacter lapidarius</name>
    <dbReference type="NCBI Taxonomy" id="1908237"/>
    <lineage>
        <taxon>Bacteria</taxon>
        <taxon>Pseudomonadati</taxon>
        <taxon>Bacteroidota</taxon>
        <taxon>Cytophagia</taxon>
        <taxon>Cytophagales</taxon>
        <taxon>Hymenobacteraceae</taxon>
        <taxon>Hymenobacter</taxon>
    </lineage>
</organism>
<gene>
    <name evidence="2" type="ORF">BEN47_08485</name>
</gene>
<dbReference type="OrthoDB" id="884960at2"/>
<keyword evidence="1" id="KW-0732">Signal</keyword>
<evidence type="ECO:0000313" key="2">
    <source>
        <dbReference type="EMBL" id="OGX88771.1"/>
    </source>
</evidence>
<comment type="caution">
    <text evidence="2">The sequence shown here is derived from an EMBL/GenBank/DDBJ whole genome shotgun (WGS) entry which is preliminary data.</text>
</comment>
<proteinExistence type="predicted"/>
<accession>A0A1G1TD26</accession>
<dbReference type="EMBL" id="MDZB01000055">
    <property type="protein sequence ID" value="OGX88771.1"/>
    <property type="molecule type" value="Genomic_DNA"/>
</dbReference>
<evidence type="ECO:0008006" key="4">
    <source>
        <dbReference type="Google" id="ProtNLM"/>
    </source>
</evidence>
<feature type="chain" id="PRO_5009579266" description="DUF1735 domain-containing protein" evidence="1">
    <location>
        <begin position="20"/>
        <end position="148"/>
    </location>
</feature>
<reference evidence="2 3" key="1">
    <citation type="submission" date="2016-08" db="EMBL/GenBank/DDBJ databases">
        <title>Hymenobacter coccineus sp. nov., Hymenobacter lapidarius sp. nov. and Hymenobacter glacialis sp. nov., isolated from Antarctic soil.</title>
        <authorList>
            <person name="Sedlacek I."/>
            <person name="Kralova S."/>
            <person name="Kyrova K."/>
            <person name="Maslanova I."/>
            <person name="Stankova E."/>
            <person name="Vrbovska V."/>
            <person name="Nemec M."/>
            <person name="Bartak M."/>
            <person name="Svec P."/>
            <person name="Busse H.-J."/>
            <person name="Pantucek R."/>
        </authorList>
    </citation>
    <scope>NUCLEOTIDE SEQUENCE [LARGE SCALE GENOMIC DNA]</scope>
    <source>
        <strain evidence="2 3">CCM 8643</strain>
    </source>
</reference>
<sequence>MKKSSLNLLFLLLALFTLASCEKDEPNLNVGPKMNIVFDDAIDKTTADYKIGSTLTLKISAPGASTVSIVTNYTTGTVRTANLGTFPVTNGVATVTIPANSLRASADGAPVGATATASTRPANTYTLTVDATGNGVTERRFFTAVLVQ</sequence>
<dbReference type="PROSITE" id="PS51257">
    <property type="entry name" value="PROKAR_LIPOPROTEIN"/>
    <property type="match status" value="1"/>
</dbReference>
<feature type="signal peptide" evidence="1">
    <location>
        <begin position="1"/>
        <end position="19"/>
    </location>
</feature>
<dbReference type="STRING" id="1908237.BEN47_08485"/>
<dbReference type="AlphaFoldDB" id="A0A1G1TD26"/>
<dbReference type="RefSeq" id="WP_070724687.1">
    <property type="nucleotide sequence ID" value="NZ_MDZB01000055.1"/>
</dbReference>
<evidence type="ECO:0000256" key="1">
    <source>
        <dbReference type="SAM" id="SignalP"/>
    </source>
</evidence>